<geneLocation type="plasmid" evidence="3">
    <name>unnamed</name>
</geneLocation>
<accession>A0A235HAN8</accession>
<dbReference type="Pfam" id="PF04389">
    <property type="entry name" value="Peptidase_M28"/>
    <property type="match status" value="1"/>
</dbReference>
<dbReference type="PANTHER" id="PTHR12147">
    <property type="entry name" value="METALLOPEPTIDASE M28 FAMILY MEMBER"/>
    <property type="match status" value="1"/>
</dbReference>
<name>A0A235HAN8_AZOBR</name>
<dbReference type="AlphaFoldDB" id="A0A235HAN8"/>
<sequence>MTFSGAIPVPQKDSCATSMEGGRPMRLAFLTQTENDQGTARTSRAATDPRAIVFGDTIVLPLDDTEGEGADLSVAERRVAPEDLYLVVQKGRLFQHHHPDAPVLLDKGRFLLVELPAARAQAIGHSDKPCFTIDALQPGRTVYRSLGRPQARRGRSAHASAAVERLSEETFGEAIRTLTGFPTRLSTSAHFRAAADWAGERLRGLGFDVSQPCIDVSGKTSRNVQADRVGKGTARRLVLVTAHLDSVNHQGGPDSPAPGADDNASGSAGALTLASALAGMDAGHDFRILLFGGEEQGLHGSTQHVAGLPASERRRISCVINMDMIAVRNAAAPSVLLEGAPVSSGLIDALADAAALHTTLRVETSLSPFDSDHVPFIRADIPAVLTIEGADRANISVHTAQDTPDRLDHGLAMEILQMNAAVLAEQLDAQAGT</sequence>
<comment type="caution">
    <text evidence="3">The sequence shown here is derived from an EMBL/GenBank/DDBJ whole genome shotgun (WGS) entry which is preliminary data.</text>
</comment>
<feature type="compositionally biased region" description="Low complexity" evidence="1">
    <location>
        <begin position="257"/>
        <end position="266"/>
    </location>
</feature>
<dbReference type="GO" id="GO:0006508">
    <property type="term" value="P:proteolysis"/>
    <property type="evidence" value="ECO:0007669"/>
    <property type="project" value="InterPro"/>
</dbReference>
<evidence type="ECO:0000259" key="2">
    <source>
        <dbReference type="Pfam" id="PF04389"/>
    </source>
</evidence>
<dbReference type="GO" id="GO:0008235">
    <property type="term" value="F:metalloexopeptidase activity"/>
    <property type="evidence" value="ECO:0007669"/>
    <property type="project" value="InterPro"/>
</dbReference>
<feature type="region of interest" description="Disordered" evidence="1">
    <location>
        <begin position="1"/>
        <end position="21"/>
    </location>
</feature>
<evidence type="ECO:0000313" key="4">
    <source>
        <dbReference type="Proteomes" id="UP000215367"/>
    </source>
</evidence>
<evidence type="ECO:0000256" key="1">
    <source>
        <dbReference type="SAM" id="MobiDB-lite"/>
    </source>
</evidence>
<dbReference type="Proteomes" id="UP000215367">
    <property type="component" value="Unassembled WGS sequence"/>
</dbReference>
<dbReference type="SUPFAM" id="SSF53187">
    <property type="entry name" value="Zn-dependent exopeptidases"/>
    <property type="match status" value="1"/>
</dbReference>
<keyword evidence="3" id="KW-0614">Plasmid</keyword>
<reference evidence="3 4" key="1">
    <citation type="submission" date="2017-07" db="EMBL/GenBank/DDBJ databases">
        <title>Whole genome sequence of Azospirillum brasilense 2A1, a potential biofertilizer strain.</title>
        <authorList>
            <person name="Fontana C.A."/>
            <person name="Toffoli L.M."/>
            <person name="Salazar S.M."/>
            <person name="Puglisi E."/>
            <person name="Pedraza R."/>
            <person name="Bassi D."/>
            <person name="Cocconcelli P.S."/>
        </authorList>
    </citation>
    <scope>NUCLEOTIDE SEQUENCE [LARGE SCALE GENOMIC DNA]</scope>
    <source>
        <strain evidence="3 4">2A1</strain>
        <plasmid evidence="3">unnamed</plasmid>
    </source>
</reference>
<evidence type="ECO:0000313" key="3">
    <source>
        <dbReference type="EMBL" id="OYD82584.1"/>
    </source>
</evidence>
<dbReference type="Gene3D" id="3.40.630.10">
    <property type="entry name" value="Zn peptidases"/>
    <property type="match status" value="1"/>
</dbReference>
<dbReference type="PANTHER" id="PTHR12147:SF26">
    <property type="entry name" value="PEPTIDASE M28 DOMAIN-CONTAINING PROTEIN"/>
    <property type="match status" value="1"/>
</dbReference>
<organism evidence="3 4">
    <name type="scientific">Azospirillum brasilense</name>
    <dbReference type="NCBI Taxonomy" id="192"/>
    <lineage>
        <taxon>Bacteria</taxon>
        <taxon>Pseudomonadati</taxon>
        <taxon>Pseudomonadota</taxon>
        <taxon>Alphaproteobacteria</taxon>
        <taxon>Rhodospirillales</taxon>
        <taxon>Azospirillaceae</taxon>
        <taxon>Azospirillum</taxon>
    </lineage>
</organism>
<dbReference type="InterPro" id="IPR045175">
    <property type="entry name" value="M28_fam"/>
</dbReference>
<gene>
    <name evidence="3" type="ORF">CHT98_20560</name>
</gene>
<dbReference type="EMBL" id="NOWT01000021">
    <property type="protein sequence ID" value="OYD82584.1"/>
    <property type="molecule type" value="Genomic_DNA"/>
</dbReference>
<feature type="domain" description="Peptidase M28" evidence="2">
    <location>
        <begin position="223"/>
        <end position="421"/>
    </location>
</feature>
<feature type="region of interest" description="Disordered" evidence="1">
    <location>
        <begin position="246"/>
        <end position="266"/>
    </location>
</feature>
<protein>
    <recommendedName>
        <fullName evidence="2">Peptidase M28 domain-containing protein</fullName>
    </recommendedName>
</protein>
<dbReference type="InterPro" id="IPR007484">
    <property type="entry name" value="Peptidase_M28"/>
</dbReference>
<proteinExistence type="predicted"/>